<accession>A0A4R6Z2L6</accession>
<sequence length="214" mass="22892">MNSSIVVVVWLVILNAVMFTAQLFLGDKVLLYLALWPPGDHVVASIGTRTFSAGFQPLQLLSYGFLHGDFFHIGINLIGLVLFGPLLERCMGAGHFLFYYCFCLVCAGVAQLLVGLGDAQAAATIGASGAIYGLLAAAASLYPERKLLLIPLPGELEARTLAWLLAGISVLHGVFGTNAGVAHFAHLGGMLGGYLLVQYWRGRLPIQPNRILEP</sequence>
<dbReference type="RefSeq" id="WP_166653972.1">
    <property type="nucleotide sequence ID" value="NZ_SNZH01000004.1"/>
</dbReference>
<keyword evidence="8" id="KW-1185">Reference proteome</keyword>
<keyword evidence="7" id="KW-0645">Protease</keyword>
<dbReference type="Pfam" id="PF01694">
    <property type="entry name" value="Rhomboid"/>
    <property type="match status" value="1"/>
</dbReference>
<protein>
    <submittedName>
        <fullName evidence="7">Membrane associated rhomboid family serine protease</fullName>
    </submittedName>
</protein>
<keyword evidence="4 5" id="KW-0472">Membrane</keyword>
<comment type="caution">
    <text evidence="7">The sequence shown here is derived from an EMBL/GenBank/DDBJ whole genome shotgun (WGS) entry which is preliminary data.</text>
</comment>
<feature type="transmembrane region" description="Helical" evidence="5">
    <location>
        <begin position="156"/>
        <end position="175"/>
    </location>
</feature>
<comment type="subcellular location">
    <subcellularLocation>
        <location evidence="1">Membrane</location>
        <topology evidence="1">Multi-pass membrane protein</topology>
    </subcellularLocation>
</comment>
<evidence type="ECO:0000313" key="8">
    <source>
        <dbReference type="Proteomes" id="UP000295293"/>
    </source>
</evidence>
<reference evidence="7 8" key="1">
    <citation type="submission" date="2019-03" db="EMBL/GenBank/DDBJ databases">
        <title>Genomic Encyclopedia of Type Strains, Phase IV (KMG-IV): sequencing the most valuable type-strain genomes for metagenomic binning, comparative biology and taxonomic classification.</title>
        <authorList>
            <person name="Goeker M."/>
        </authorList>
    </citation>
    <scope>NUCLEOTIDE SEQUENCE [LARGE SCALE GENOMIC DNA]</scope>
    <source>
        <strain evidence="7 8">DSM 21667</strain>
    </source>
</reference>
<name>A0A4R6Z2L6_9GAMM</name>
<proteinExistence type="predicted"/>
<evidence type="ECO:0000256" key="3">
    <source>
        <dbReference type="ARBA" id="ARBA00022989"/>
    </source>
</evidence>
<feature type="transmembrane region" description="Helical" evidence="5">
    <location>
        <begin position="96"/>
        <end position="116"/>
    </location>
</feature>
<evidence type="ECO:0000256" key="4">
    <source>
        <dbReference type="ARBA" id="ARBA00023136"/>
    </source>
</evidence>
<dbReference type="EMBL" id="SNZH01000004">
    <property type="protein sequence ID" value="TDR45858.1"/>
    <property type="molecule type" value="Genomic_DNA"/>
</dbReference>
<dbReference type="Proteomes" id="UP000295293">
    <property type="component" value="Unassembled WGS sequence"/>
</dbReference>
<dbReference type="GO" id="GO:0006508">
    <property type="term" value="P:proteolysis"/>
    <property type="evidence" value="ECO:0007669"/>
    <property type="project" value="UniProtKB-KW"/>
</dbReference>
<evidence type="ECO:0000256" key="5">
    <source>
        <dbReference type="SAM" id="Phobius"/>
    </source>
</evidence>
<dbReference type="InterPro" id="IPR035952">
    <property type="entry name" value="Rhomboid-like_sf"/>
</dbReference>
<feature type="domain" description="Peptidase S54 rhomboid" evidence="6">
    <location>
        <begin position="56"/>
        <end position="197"/>
    </location>
</feature>
<evidence type="ECO:0000256" key="2">
    <source>
        <dbReference type="ARBA" id="ARBA00022692"/>
    </source>
</evidence>
<feature type="transmembrane region" description="Helical" evidence="5">
    <location>
        <begin position="122"/>
        <end position="144"/>
    </location>
</feature>
<dbReference type="Gene3D" id="1.20.1540.10">
    <property type="entry name" value="Rhomboid-like"/>
    <property type="match status" value="1"/>
</dbReference>
<dbReference type="InterPro" id="IPR022764">
    <property type="entry name" value="Peptidase_S54_rhomboid_dom"/>
</dbReference>
<evidence type="ECO:0000256" key="1">
    <source>
        <dbReference type="ARBA" id="ARBA00004141"/>
    </source>
</evidence>
<dbReference type="SUPFAM" id="SSF144091">
    <property type="entry name" value="Rhomboid-like"/>
    <property type="match status" value="1"/>
</dbReference>
<keyword evidence="3 5" id="KW-1133">Transmembrane helix</keyword>
<dbReference type="PANTHER" id="PTHR43066:SF11">
    <property type="entry name" value="PEPTIDASE S54 RHOMBOID DOMAIN-CONTAINING PROTEIN"/>
    <property type="match status" value="1"/>
</dbReference>
<dbReference type="GO" id="GO:0004252">
    <property type="term" value="F:serine-type endopeptidase activity"/>
    <property type="evidence" value="ECO:0007669"/>
    <property type="project" value="InterPro"/>
</dbReference>
<feature type="transmembrane region" description="Helical" evidence="5">
    <location>
        <begin position="70"/>
        <end position="87"/>
    </location>
</feature>
<dbReference type="GO" id="GO:0016020">
    <property type="term" value="C:membrane"/>
    <property type="evidence" value="ECO:0007669"/>
    <property type="project" value="UniProtKB-SubCell"/>
</dbReference>
<evidence type="ECO:0000313" key="7">
    <source>
        <dbReference type="EMBL" id="TDR45858.1"/>
    </source>
</evidence>
<dbReference type="PANTHER" id="PTHR43066">
    <property type="entry name" value="RHOMBOID-RELATED PROTEIN"/>
    <property type="match status" value="1"/>
</dbReference>
<keyword evidence="7" id="KW-0378">Hydrolase</keyword>
<evidence type="ECO:0000259" key="6">
    <source>
        <dbReference type="Pfam" id="PF01694"/>
    </source>
</evidence>
<organism evidence="7 8">
    <name type="scientific">Tahibacter aquaticus</name>
    <dbReference type="NCBI Taxonomy" id="520092"/>
    <lineage>
        <taxon>Bacteria</taxon>
        <taxon>Pseudomonadati</taxon>
        <taxon>Pseudomonadota</taxon>
        <taxon>Gammaproteobacteria</taxon>
        <taxon>Lysobacterales</taxon>
        <taxon>Rhodanobacteraceae</taxon>
        <taxon>Tahibacter</taxon>
    </lineage>
</organism>
<keyword evidence="2 5" id="KW-0812">Transmembrane</keyword>
<gene>
    <name evidence="7" type="ORF">DFR29_104288</name>
</gene>
<dbReference type="AlphaFoldDB" id="A0A4R6Z2L6"/>